<reference evidence="2 3" key="1">
    <citation type="submission" date="2017-08" db="EMBL/GenBank/DDBJ databases">
        <title>The complete genome sequence of Nocardiopsis gilva YIM 90087.</title>
        <authorList>
            <person name="Yin M."/>
            <person name="Tang S."/>
        </authorList>
    </citation>
    <scope>NUCLEOTIDE SEQUENCE [LARGE SCALE GENOMIC DNA]</scope>
    <source>
        <strain evidence="2 3">YIM 90087</strain>
    </source>
</reference>
<feature type="domain" description="Carrier" evidence="1">
    <location>
        <begin position="7"/>
        <end position="85"/>
    </location>
</feature>
<sequence>MTSNPDQYAPSRIKKIMADRLKVSPDSLGDDMSLEALGLNSFALAEMLSAVEQDYGTRLDIDSLAERVTPLMSLRDLLTEISLTLAHPRAAESDC</sequence>
<dbReference type="InterPro" id="IPR036736">
    <property type="entry name" value="ACP-like_sf"/>
</dbReference>
<dbReference type="AlphaFoldDB" id="A0A223S1N3"/>
<dbReference type="SUPFAM" id="SSF47336">
    <property type="entry name" value="ACP-like"/>
    <property type="match status" value="1"/>
</dbReference>
<evidence type="ECO:0000259" key="1">
    <source>
        <dbReference type="PROSITE" id="PS50075"/>
    </source>
</evidence>
<dbReference type="KEGG" id="ngv:CDO52_03730"/>
<gene>
    <name evidence="2" type="ORF">CDO52_03730</name>
</gene>
<dbReference type="PROSITE" id="PS50075">
    <property type="entry name" value="CARRIER"/>
    <property type="match status" value="1"/>
</dbReference>
<evidence type="ECO:0000313" key="3">
    <source>
        <dbReference type="Proteomes" id="UP000215005"/>
    </source>
</evidence>
<dbReference type="InterPro" id="IPR009081">
    <property type="entry name" value="PP-bd_ACP"/>
</dbReference>
<proteinExistence type="predicted"/>
<organism evidence="2 3">
    <name type="scientific">Nocardiopsis gilva YIM 90087</name>
    <dbReference type="NCBI Taxonomy" id="1235441"/>
    <lineage>
        <taxon>Bacteria</taxon>
        <taxon>Bacillati</taxon>
        <taxon>Actinomycetota</taxon>
        <taxon>Actinomycetes</taxon>
        <taxon>Streptosporangiales</taxon>
        <taxon>Nocardiopsidaceae</taxon>
        <taxon>Nocardiopsis</taxon>
    </lineage>
</organism>
<dbReference type="RefSeq" id="WP_017620624.1">
    <property type="nucleotide sequence ID" value="NZ_ANBG01000340.1"/>
</dbReference>
<protein>
    <recommendedName>
        <fullName evidence="1">Carrier domain-containing protein</fullName>
    </recommendedName>
</protein>
<accession>A0A223S1N3</accession>
<name>A0A223S1N3_9ACTN</name>
<dbReference type="Pfam" id="PF00550">
    <property type="entry name" value="PP-binding"/>
    <property type="match status" value="1"/>
</dbReference>
<keyword evidence="3" id="KW-1185">Reference proteome</keyword>
<dbReference type="Proteomes" id="UP000215005">
    <property type="component" value="Chromosome"/>
</dbReference>
<evidence type="ECO:0000313" key="2">
    <source>
        <dbReference type="EMBL" id="ASU82007.1"/>
    </source>
</evidence>
<dbReference type="EMBL" id="CP022753">
    <property type="protein sequence ID" value="ASU82007.1"/>
    <property type="molecule type" value="Genomic_DNA"/>
</dbReference>
<dbReference type="Gene3D" id="1.10.1200.10">
    <property type="entry name" value="ACP-like"/>
    <property type="match status" value="1"/>
</dbReference>